<dbReference type="GeneID" id="104609829"/>
<keyword evidence="4" id="KW-0175">Coiled coil</keyword>
<feature type="repeat" description="PPR" evidence="3">
    <location>
        <begin position="484"/>
        <end position="518"/>
    </location>
</feature>
<sequence length="725" mass="83443">MASSMRRVVFGPFSFRKSSQFGIYAASVIWQAGIRSIYMGEDIHNSLGTRLSHIFHKSYRHQCSRYFSSAIQPGKICWEASSHEILLQKLENALKDQQMGEALDAFNDFRNLYGFPKHSLVRRLITELSYSSDSHWLRKAYDLVLLISKEKSTFLNHDCLTLLALSLARAQMPIPASTVLRLMMEKHKFLQKDILRMVFIHMVKTEIGTYLASDILVEICDFLLNHMAYRREKSFKGKLINPDTMIFNLVLDACVRFKSTLKAQQIVELLAQVGVVADANSIVIISRIHEINGQRDELKKFKEHIDVVSAPFLRHYRQFYDSLLNLHFKFNDIDSASRLVLDMYHERSCCCSDGLFPRDRKDSQNPRLVPVGSGNLRAGLRMCIEPELLQKDFVLEMENRPELVLFMNGKFVLSNKALAKLIVGNKRDGKVGEISKLLISIQKMSGSLEVDLISDVINACIQLCWLEIAHDILDDMESAGMAIGSATHVFLLRAYCKENMFKEAMVVLKQMRKAGLLVDLSDEEVISSCLLEEGKIGALDMKSETSVGKLGLVESLTQEIREEEKAISSIIYTIDSSVYFFCKAKMMEDALKTYRKMQDRKLCPTVHTFANLVNGYSSLEMYREITILWGEIKRRMDTGDLAADRDLHDFVLWNLIRGGYFERAMEVLSYMTKHNMYIDKWKHKRVFLKFHKDLYRNLKASKAKTEAQKERIEHVRAFRKWSGID</sequence>
<dbReference type="RefSeq" id="XP_010274521.1">
    <property type="nucleotide sequence ID" value="XM_010276219.2"/>
</dbReference>
<keyword evidence="6" id="KW-1185">Reference proteome</keyword>
<name>A0A1U8QBD4_NELNU</name>
<dbReference type="eggNOG" id="ENOG502QTHQ">
    <property type="taxonomic scope" value="Eukaryota"/>
</dbReference>
<dbReference type="InterPro" id="IPR002885">
    <property type="entry name" value="PPR_rpt"/>
</dbReference>
<evidence type="ECO:0000313" key="7">
    <source>
        <dbReference type="RefSeq" id="XP_010274521.1"/>
    </source>
</evidence>
<protein>
    <submittedName>
        <fullName evidence="7 8">Pentatricopeptide repeat-containing protein At4g17616 isoform X1</fullName>
    </submittedName>
</protein>
<evidence type="ECO:0000313" key="9">
    <source>
        <dbReference type="RefSeq" id="XP_010274523.1"/>
    </source>
</evidence>
<dbReference type="NCBIfam" id="TIGR00756">
    <property type="entry name" value="PPR"/>
    <property type="match status" value="2"/>
</dbReference>
<evidence type="ECO:0000256" key="2">
    <source>
        <dbReference type="ARBA" id="ARBA00022737"/>
    </source>
</evidence>
<dbReference type="PANTHER" id="PTHR46598">
    <property type="entry name" value="BNAC05G43320D PROTEIN"/>
    <property type="match status" value="1"/>
</dbReference>
<dbReference type="InterPro" id="IPR011990">
    <property type="entry name" value="TPR-like_helical_dom_sf"/>
</dbReference>
<dbReference type="STRING" id="4432.A0A1U8QBD4"/>
<evidence type="ECO:0000313" key="8">
    <source>
        <dbReference type="RefSeq" id="XP_010274522.1"/>
    </source>
</evidence>
<feature type="domain" description="At1g68980-like TPR repeats" evidence="5">
    <location>
        <begin position="86"/>
        <end position="206"/>
    </location>
</feature>
<evidence type="ECO:0000256" key="4">
    <source>
        <dbReference type="SAM" id="Coils"/>
    </source>
</evidence>
<organism evidence="6 10">
    <name type="scientific">Nelumbo nucifera</name>
    <name type="common">Sacred lotus</name>
    <dbReference type="NCBI Taxonomy" id="4432"/>
    <lineage>
        <taxon>Eukaryota</taxon>
        <taxon>Viridiplantae</taxon>
        <taxon>Streptophyta</taxon>
        <taxon>Embryophyta</taxon>
        <taxon>Tracheophyta</taxon>
        <taxon>Spermatophyta</taxon>
        <taxon>Magnoliopsida</taxon>
        <taxon>Proteales</taxon>
        <taxon>Nelumbonaceae</taxon>
        <taxon>Nelumbo</taxon>
    </lineage>
</organism>
<dbReference type="PROSITE" id="PS51375">
    <property type="entry name" value="PPR"/>
    <property type="match status" value="1"/>
</dbReference>
<dbReference type="Proteomes" id="UP000189703">
    <property type="component" value="Unplaced"/>
</dbReference>
<dbReference type="InterPro" id="IPR057440">
    <property type="entry name" value="At1g68980-like_TPR"/>
</dbReference>
<dbReference type="OMA" id="MHREIAM"/>
<evidence type="ECO:0000259" key="5">
    <source>
        <dbReference type="Pfam" id="PF25245"/>
    </source>
</evidence>
<keyword evidence="2" id="KW-0677">Repeat</keyword>
<evidence type="ECO:0000313" key="10">
    <source>
        <dbReference type="RefSeq" id="XP_019055390.1"/>
    </source>
</evidence>
<dbReference type="Pfam" id="PF25245">
    <property type="entry name" value="TPR_At1g68980"/>
    <property type="match status" value="1"/>
</dbReference>
<dbReference type="Pfam" id="PF01535">
    <property type="entry name" value="PPR"/>
    <property type="match status" value="2"/>
</dbReference>
<dbReference type="PANTHER" id="PTHR46598:SF3">
    <property type="entry name" value="OS07G0495300 PROTEIN"/>
    <property type="match status" value="1"/>
</dbReference>
<dbReference type="KEGG" id="nnu:104609829"/>
<comment type="similarity">
    <text evidence="1">Belongs to the PPR family. P subfamily.</text>
</comment>
<dbReference type="RefSeq" id="XP_010274522.1">
    <property type="nucleotide sequence ID" value="XM_010276220.2"/>
</dbReference>
<dbReference type="Gene3D" id="1.25.40.10">
    <property type="entry name" value="Tetratricopeptide repeat domain"/>
    <property type="match status" value="3"/>
</dbReference>
<accession>A0A1U8QBD4</accession>
<proteinExistence type="inferred from homology"/>
<dbReference type="OrthoDB" id="783540at2759"/>
<dbReference type="AlphaFoldDB" id="A0A1U8QBD4"/>
<reference evidence="7 8" key="1">
    <citation type="submission" date="2025-04" db="UniProtKB">
        <authorList>
            <consortium name="RefSeq"/>
        </authorList>
    </citation>
    <scope>IDENTIFICATION</scope>
</reference>
<gene>
    <name evidence="7 8 9 10" type="primary">LOC104609829</name>
</gene>
<feature type="coiled-coil region" evidence="4">
    <location>
        <begin position="688"/>
        <end position="715"/>
    </location>
</feature>
<evidence type="ECO:0000256" key="3">
    <source>
        <dbReference type="PROSITE-ProRule" id="PRU00708"/>
    </source>
</evidence>
<evidence type="ECO:0000256" key="1">
    <source>
        <dbReference type="ARBA" id="ARBA00007626"/>
    </source>
</evidence>
<dbReference type="RefSeq" id="XP_019055390.1">
    <property type="nucleotide sequence ID" value="XM_019199845.1"/>
</dbReference>
<evidence type="ECO:0000313" key="6">
    <source>
        <dbReference type="Proteomes" id="UP000189703"/>
    </source>
</evidence>
<dbReference type="RefSeq" id="XP_010274523.1">
    <property type="nucleotide sequence ID" value="XM_010276221.1"/>
</dbReference>